<dbReference type="GO" id="GO:0016829">
    <property type="term" value="F:lyase activity"/>
    <property type="evidence" value="ECO:0007669"/>
    <property type="project" value="UniProtKB-KW"/>
</dbReference>
<evidence type="ECO:0000313" key="1">
    <source>
        <dbReference type="EMBL" id="OQO92422.1"/>
    </source>
</evidence>
<dbReference type="Proteomes" id="UP000192591">
    <property type="component" value="Unassembled WGS sequence"/>
</dbReference>
<keyword evidence="2" id="KW-1185">Reference proteome</keyword>
<dbReference type="STRING" id="1962155.B1813_09480"/>
<keyword evidence="1" id="KW-0456">Lyase</keyword>
<comment type="caution">
    <text evidence="1">The sequence shown here is derived from an EMBL/GenBank/DDBJ whole genome shotgun (WGS) entry which is preliminary data.</text>
</comment>
<evidence type="ECO:0000313" key="2">
    <source>
        <dbReference type="Proteomes" id="UP000192591"/>
    </source>
</evidence>
<dbReference type="RefSeq" id="WP_081191485.1">
    <property type="nucleotide sequence ID" value="NZ_MWIH01000005.1"/>
</dbReference>
<accession>A0A1V9A5K8</accession>
<name>A0A1V9A5K8_SACPI</name>
<dbReference type="EMBL" id="MWIH01000005">
    <property type="protein sequence ID" value="OQO92422.1"/>
    <property type="molecule type" value="Genomic_DNA"/>
</dbReference>
<dbReference type="AlphaFoldDB" id="A0A1V9A5K8"/>
<protein>
    <submittedName>
        <fullName evidence="1">3-octaprenyl-4-hydroxybenzoate carboxy-lyase</fullName>
    </submittedName>
</protein>
<gene>
    <name evidence="1" type="ORF">B1813_09480</name>
</gene>
<sequence length="271" mass="29119">MTESAVFPEHVFDALGARPIMHSDPIGGAVRMVEKQPDGGPITMLTLGASRLATDSGESVELAVEVVDGQQGAARVALAIVCDDLAMNRRVPPVGTPWRNSEPFLRGTEISAILVTPSRWGAKFDEVRSGKGDLMGHVRTLRLLTDAEAAFVASNGWERLCEKAGSVDALLDVTRESVVVSGGVPDNAPVFLTKLHGEHPPRWVTFTGANLQSVTGLESEQYMDDASNHEVWSTGSFLGRYPWVGGFIRAARPGQTALFSDDSGEYVIEDD</sequence>
<proteinExistence type="predicted"/>
<reference evidence="1 2" key="1">
    <citation type="submission" date="2017-02" db="EMBL/GenBank/DDBJ databases">
        <title>Draft genome of Saccharomonospora sp. 154.</title>
        <authorList>
            <person name="Alonso-Carmona G.S."/>
            <person name="De La Haba R."/>
            <person name="Vera-Gargallo B."/>
            <person name="Sandoval-Trujillo A.H."/>
            <person name="Ramirez-Duran N."/>
            <person name="Ventosa A."/>
        </authorList>
    </citation>
    <scope>NUCLEOTIDE SEQUENCE [LARGE SCALE GENOMIC DNA]</scope>
    <source>
        <strain evidence="1 2">LRS4.154</strain>
    </source>
</reference>
<organism evidence="1 2">
    <name type="scientific">Saccharomonospora piscinae</name>
    <dbReference type="NCBI Taxonomy" id="687388"/>
    <lineage>
        <taxon>Bacteria</taxon>
        <taxon>Bacillati</taxon>
        <taxon>Actinomycetota</taxon>
        <taxon>Actinomycetes</taxon>
        <taxon>Pseudonocardiales</taxon>
        <taxon>Pseudonocardiaceae</taxon>
        <taxon>Saccharomonospora</taxon>
    </lineage>
</organism>